<name>A0A451D8Q4_9GAMM</name>
<dbReference type="InterPro" id="IPR007459">
    <property type="entry name" value="DNA_pol3_chi"/>
</dbReference>
<dbReference type="GO" id="GO:0003677">
    <property type="term" value="F:DNA binding"/>
    <property type="evidence" value="ECO:0007669"/>
    <property type="project" value="InterPro"/>
</dbReference>
<evidence type="ECO:0000313" key="2">
    <source>
        <dbReference type="Proteomes" id="UP000294441"/>
    </source>
</evidence>
<dbReference type="GO" id="GO:0032298">
    <property type="term" value="P:positive regulation of DNA-templated DNA replication initiation"/>
    <property type="evidence" value="ECO:0007669"/>
    <property type="project" value="TreeGrafter"/>
</dbReference>
<gene>
    <name evidence="1" type="primary">holC</name>
    <name evidence="1" type="ORF">ERCICURV3402_594</name>
</gene>
<proteinExistence type="predicted"/>
<organism evidence="1 2">
    <name type="scientific">Candidatus Erwinia haradaeae</name>
    <dbReference type="NCBI Taxonomy" id="1922217"/>
    <lineage>
        <taxon>Bacteria</taxon>
        <taxon>Pseudomonadati</taxon>
        <taxon>Pseudomonadota</taxon>
        <taxon>Gammaproteobacteria</taxon>
        <taxon>Enterobacterales</taxon>
        <taxon>Erwiniaceae</taxon>
        <taxon>Erwinia</taxon>
    </lineage>
</organism>
<dbReference type="SUPFAM" id="SSF102400">
    <property type="entry name" value="DNA polymerase III chi subunit"/>
    <property type="match status" value="1"/>
</dbReference>
<dbReference type="Proteomes" id="UP000294441">
    <property type="component" value="Chromosome 1"/>
</dbReference>
<dbReference type="AlphaFoldDB" id="A0A451D8Q4"/>
<dbReference type="GO" id="GO:0003887">
    <property type="term" value="F:DNA-directed DNA polymerase activity"/>
    <property type="evidence" value="ECO:0007669"/>
    <property type="project" value="UniProtKB-EC"/>
</dbReference>
<dbReference type="Gene3D" id="3.40.50.10110">
    <property type="entry name" value="DNA polymerase III subunit chi"/>
    <property type="match status" value="1"/>
</dbReference>
<protein>
    <submittedName>
        <fullName evidence="1">DNA polymerase III subunit chi</fullName>
        <ecNumber evidence="1">2.7.7.7</ecNumber>
    </submittedName>
</protein>
<dbReference type="GO" id="GO:0006260">
    <property type="term" value="P:DNA replication"/>
    <property type="evidence" value="ECO:0007669"/>
    <property type="project" value="InterPro"/>
</dbReference>
<sequence>MTNVTFYLLPPENSSQETTIKDKLIYYLAHTNWCTGKRILISCPSEKEAVKIDQALWNQPTYSFVPHNLAQQGPSYGAPIEITWSNQVFTGPRNLLINLLPYLINSFSEFLEIIDFAPNEQPWKQLARNRYKKYQSLGYQIDIQKIRSEHI</sequence>
<dbReference type="PANTHER" id="PTHR38767:SF1">
    <property type="entry name" value="DNA POLYMERASE III SUBUNIT CHI"/>
    <property type="match status" value="1"/>
</dbReference>
<accession>A0A451D8Q4</accession>
<dbReference type="RefSeq" id="WP_157992821.1">
    <property type="nucleotide sequence ID" value="NZ_LR217713.1"/>
</dbReference>
<dbReference type="InterPro" id="IPR036768">
    <property type="entry name" value="PolIII_chi_sf"/>
</dbReference>
<dbReference type="EMBL" id="LR217713">
    <property type="protein sequence ID" value="VFP82231.1"/>
    <property type="molecule type" value="Genomic_DNA"/>
</dbReference>
<dbReference type="Pfam" id="PF04364">
    <property type="entry name" value="DNA_pol3_chi"/>
    <property type="match status" value="1"/>
</dbReference>
<keyword evidence="1" id="KW-0808">Transferase</keyword>
<dbReference type="OrthoDB" id="5297568at2"/>
<dbReference type="PANTHER" id="PTHR38767">
    <property type="entry name" value="DNA POLYMERASE III SUBUNIT CHI"/>
    <property type="match status" value="1"/>
</dbReference>
<reference evidence="1 2" key="1">
    <citation type="submission" date="2019-02" db="EMBL/GenBank/DDBJ databases">
        <authorList>
            <person name="Manzano-Marin A."/>
            <person name="Manzano-Marin A."/>
        </authorList>
    </citation>
    <scope>NUCLEOTIDE SEQUENCE [LARGE SCALE GENOMIC DNA]</scope>
    <source>
        <strain evidence="1 2">ErCicurvipes</strain>
    </source>
</reference>
<evidence type="ECO:0000313" key="1">
    <source>
        <dbReference type="EMBL" id="VFP82231.1"/>
    </source>
</evidence>
<keyword evidence="1" id="KW-0548">Nucleotidyltransferase</keyword>
<dbReference type="EC" id="2.7.7.7" evidence="1"/>
<dbReference type="GeneID" id="66304869"/>